<name>A0AAW0QJU9_9PEZI</name>
<protein>
    <submittedName>
        <fullName evidence="1">Uncharacterized protein</fullName>
    </submittedName>
</protein>
<comment type="caution">
    <text evidence="1">The sequence shown here is derived from an EMBL/GenBank/DDBJ whole genome shotgun (WGS) entry which is preliminary data.</text>
</comment>
<dbReference type="AlphaFoldDB" id="A0AAW0QJU9"/>
<dbReference type="PANTHER" id="PTHR37540">
    <property type="entry name" value="TRANSCRIPTION FACTOR (ACR-2), PUTATIVE-RELATED-RELATED"/>
    <property type="match status" value="1"/>
</dbReference>
<organism evidence="1 2">
    <name type="scientific">Apiospora kogelbergensis</name>
    <dbReference type="NCBI Taxonomy" id="1337665"/>
    <lineage>
        <taxon>Eukaryota</taxon>
        <taxon>Fungi</taxon>
        <taxon>Dikarya</taxon>
        <taxon>Ascomycota</taxon>
        <taxon>Pezizomycotina</taxon>
        <taxon>Sordariomycetes</taxon>
        <taxon>Xylariomycetidae</taxon>
        <taxon>Amphisphaeriales</taxon>
        <taxon>Apiosporaceae</taxon>
        <taxon>Apiospora</taxon>
    </lineage>
</organism>
<sequence length="488" mass="53927">NVSSFTASGRKAEENAASVSRSCAYGRHVSGEICAAFDLDDLLSAPPPSLNTLQCFSPVLKDEGNRKMFYLAAQHIFPILSETYFPSREKMTNLTFRLNMLEPVVLEMSIGSVAEWSLLRQYSPAVEEIRCKSAMRLIRLVRNGLQHQQTAGAVSDATLIGMMGLCWRPAKCCPHSRGPLRGLFRSIGIDHLGVRENLAHYEFAEEHWAAFLYCLKMRGGIGNIDLHGGSESFTLADNVNAAVTGKAPTIGLCKPFQEILQMWLPQVRPHLTEVAAFPVDNDFKELLLDLRLCCQEIEEYAIRVKKLGDTNSTGMVVPYQNIVQHRLMSWRRRDNNGNSNSSSADIVEEIWRAAILVFTLGVTFPLPRADPLANAAADLGRAMRSSSTVKDQSRPFLFWAAMLGAIATGAAGSSAPAGEGTDSTKLYRFFLDQIRRLRGELGLTTWDAAKATLKTFVWLDRACDEGAWKVWTQSLRPSQAVVGKHATA</sequence>
<gene>
    <name evidence="1" type="ORF">PG999_009131</name>
</gene>
<feature type="non-terminal residue" evidence="1">
    <location>
        <position position="1"/>
    </location>
</feature>
<accession>A0AAW0QJU9</accession>
<reference evidence="1 2" key="1">
    <citation type="submission" date="2023-01" db="EMBL/GenBank/DDBJ databases">
        <title>Analysis of 21 Apiospora genomes using comparative genomics revels a genus with tremendous synthesis potential of carbohydrate active enzymes and secondary metabolites.</title>
        <authorList>
            <person name="Sorensen T."/>
        </authorList>
    </citation>
    <scope>NUCLEOTIDE SEQUENCE [LARGE SCALE GENOMIC DNA]</scope>
    <source>
        <strain evidence="1 2">CBS 117206</strain>
    </source>
</reference>
<evidence type="ECO:0000313" key="2">
    <source>
        <dbReference type="Proteomes" id="UP001392437"/>
    </source>
</evidence>
<evidence type="ECO:0000313" key="1">
    <source>
        <dbReference type="EMBL" id="KAK8105772.1"/>
    </source>
</evidence>
<keyword evidence="2" id="KW-1185">Reference proteome</keyword>
<dbReference type="PANTHER" id="PTHR37540:SF5">
    <property type="entry name" value="TRANSCRIPTION FACTOR DOMAIN-CONTAINING PROTEIN"/>
    <property type="match status" value="1"/>
</dbReference>
<dbReference type="EMBL" id="JAQQWP010000008">
    <property type="protein sequence ID" value="KAK8105772.1"/>
    <property type="molecule type" value="Genomic_DNA"/>
</dbReference>
<proteinExistence type="predicted"/>
<dbReference type="Proteomes" id="UP001392437">
    <property type="component" value="Unassembled WGS sequence"/>
</dbReference>